<name>A0A8S5NP59_9CAUD</name>
<accession>A0A8S5NP59</accession>
<proteinExistence type="predicted"/>
<evidence type="ECO:0000313" key="1">
    <source>
        <dbReference type="EMBL" id="DAD96518.1"/>
    </source>
</evidence>
<protein>
    <submittedName>
        <fullName evidence="1">Uncharacterized protein</fullName>
    </submittedName>
</protein>
<dbReference type="EMBL" id="BK015217">
    <property type="protein sequence ID" value="DAD96518.1"/>
    <property type="molecule type" value="Genomic_DNA"/>
</dbReference>
<sequence>MKQFFIAYDPRKQVLTFVRTDFPVEAAKVRDIIAGDEKVSRQKLQVWPMASSRFNYIKSILMEDS</sequence>
<organism evidence="1">
    <name type="scientific">Myoviridae sp. ctj3P51</name>
    <dbReference type="NCBI Taxonomy" id="2826687"/>
    <lineage>
        <taxon>Viruses</taxon>
        <taxon>Duplodnaviria</taxon>
        <taxon>Heunggongvirae</taxon>
        <taxon>Uroviricota</taxon>
        <taxon>Caudoviricetes</taxon>
    </lineage>
</organism>
<reference evidence="1" key="1">
    <citation type="journal article" date="2021" name="Proc. Natl. Acad. Sci. U.S.A.">
        <title>A Catalog of Tens of Thousands of Viruses from Human Metagenomes Reveals Hidden Associations with Chronic Diseases.</title>
        <authorList>
            <person name="Tisza M.J."/>
            <person name="Buck C.B."/>
        </authorList>
    </citation>
    <scope>NUCLEOTIDE SEQUENCE</scope>
    <source>
        <strain evidence="1">Ctj3P51</strain>
    </source>
</reference>